<dbReference type="PROSITE" id="PS00627">
    <property type="entry name" value="GHMP_KINASES_ATP"/>
    <property type="match status" value="1"/>
</dbReference>
<dbReference type="Pfam" id="PF00288">
    <property type="entry name" value="GHMP_kinases_N"/>
    <property type="match status" value="1"/>
</dbReference>
<feature type="domain" description="GHMP kinase N-terminal" evidence="6">
    <location>
        <begin position="329"/>
        <end position="403"/>
    </location>
</feature>
<dbReference type="GO" id="GO:0004335">
    <property type="term" value="F:galactokinase activity"/>
    <property type="evidence" value="ECO:0007669"/>
    <property type="project" value="InterPro"/>
</dbReference>
<evidence type="ECO:0000259" key="6">
    <source>
        <dbReference type="Pfam" id="PF00288"/>
    </source>
</evidence>
<dbReference type="Pfam" id="PF10509">
    <property type="entry name" value="GalKase_gal_bdg"/>
    <property type="match status" value="1"/>
</dbReference>
<proteinExistence type="inferred from homology"/>
<accession>A0A5E4MLB2</accession>
<dbReference type="Gene3D" id="1.20.1440.340">
    <property type="match status" value="1"/>
</dbReference>
<dbReference type="InterPro" id="IPR006203">
    <property type="entry name" value="GHMP_knse_ATP-bd_CS"/>
</dbReference>
<sequence>MSCKGDLGRIALSPWVYNFSTPKVSGLVAPMDSKVIFGLSAQGHFFLKKKQRVCMYNGYSLKSCSGKIETPTTTMTLRDIAFDFRAVREIKIHFSILYEPAMTQNSRFIRLDLITSRDTTPARFGLFLHSRRVNTSSAAVARAFLRATVQLENTPPVHHTARATPVLQLASARRRASSGQANGEHFTDVPTTNTRALAIKMEVDYIWGTTTNNAISVQKLEQHFRENFQSYKPEYYVKVPGRVNLIGEHVDYCGYSVFPMAIEQCIVVAAKRINNQQTIQLTNLSSERYENVSKNISSISTDSLSKSPCWSNYFLCGVRGAREYLSESQLRPIENVGFLFAVAGNIPESSGLSSSSALVTAAVMATLVGYGVQISRLELAEISAKCERYIGTAGGGMDQAIAVNAKQGYATRIDFNPLTIKQFRLPNDVKFIVAQSLAVKNKAASNDFNTRVVECRLASQIIAKRLNLEWKHMTVLATLQKNLGNTLDQMIELVHQHLHVDKYSKKEICEILNVSKNELDEVSLTPNTIDVTEFFLHQRALHVFEEAKRMETFCKLCENSGSASDLGKLMDDSHSSLRDLYQCSHPDLEELVDVCKRGRAYGCKLTGAGWGGCVVAMVPSAGAEEFVKFVKDQFYSKRNADEKCMFTTNPSEGACAYLKPSEVHDGTSEFPTLVRL</sequence>
<dbReference type="OrthoDB" id="187738at2759"/>
<evidence type="ECO:0000259" key="8">
    <source>
        <dbReference type="Pfam" id="PF10509"/>
    </source>
</evidence>
<evidence type="ECO:0000256" key="4">
    <source>
        <dbReference type="ARBA" id="ARBA00022777"/>
    </source>
</evidence>
<comment type="similarity">
    <text evidence="1">Belongs to the GHMP kinase family. GalK subfamily.</text>
</comment>
<keyword evidence="5 9" id="KW-0067">ATP-binding</keyword>
<dbReference type="SUPFAM" id="SSF55060">
    <property type="entry name" value="GHMP Kinase, C-terminal domain"/>
    <property type="match status" value="1"/>
</dbReference>
<dbReference type="PANTHER" id="PTHR10457:SF7">
    <property type="entry name" value="GALACTOKINASE-RELATED"/>
    <property type="match status" value="1"/>
</dbReference>
<evidence type="ECO:0000256" key="2">
    <source>
        <dbReference type="ARBA" id="ARBA00022679"/>
    </source>
</evidence>
<evidence type="ECO:0000313" key="9">
    <source>
        <dbReference type="EMBL" id="VVC32164.1"/>
    </source>
</evidence>
<dbReference type="InterPro" id="IPR013750">
    <property type="entry name" value="GHMP_kinase_C_dom"/>
</dbReference>
<dbReference type="Gene3D" id="3.30.70.3170">
    <property type="match status" value="1"/>
</dbReference>
<evidence type="ECO:0000259" key="7">
    <source>
        <dbReference type="Pfam" id="PF08544"/>
    </source>
</evidence>
<dbReference type="Pfam" id="PF08544">
    <property type="entry name" value="GHMP_kinases_C"/>
    <property type="match status" value="1"/>
</dbReference>
<evidence type="ECO:0000256" key="1">
    <source>
        <dbReference type="ARBA" id="ARBA00006566"/>
    </source>
</evidence>
<dbReference type="EMBL" id="CABPRJ010000953">
    <property type="protein sequence ID" value="VVC32164.1"/>
    <property type="molecule type" value="Genomic_DNA"/>
</dbReference>
<evidence type="ECO:0000256" key="5">
    <source>
        <dbReference type="ARBA" id="ARBA00022840"/>
    </source>
</evidence>
<dbReference type="PROSITE" id="PS00106">
    <property type="entry name" value="GALACTOKINASE"/>
    <property type="match status" value="1"/>
</dbReference>
<gene>
    <name evidence="9" type="ORF">CINCED_3A006367</name>
</gene>
<feature type="domain" description="GHMP kinase C-terminal" evidence="7">
    <location>
        <begin position="561"/>
        <end position="635"/>
    </location>
</feature>
<dbReference type="GO" id="GO:0006012">
    <property type="term" value="P:galactose metabolic process"/>
    <property type="evidence" value="ECO:0007669"/>
    <property type="project" value="InterPro"/>
</dbReference>
<reference evidence="9 10" key="1">
    <citation type="submission" date="2019-08" db="EMBL/GenBank/DDBJ databases">
        <authorList>
            <person name="Alioto T."/>
            <person name="Alioto T."/>
            <person name="Gomez Garrido J."/>
        </authorList>
    </citation>
    <scope>NUCLEOTIDE SEQUENCE [LARGE SCALE GENOMIC DNA]</scope>
</reference>
<dbReference type="Gene3D" id="3.30.230.10">
    <property type="match status" value="1"/>
</dbReference>
<dbReference type="PANTHER" id="PTHR10457">
    <property type="entry name" value="MEVALONATE KINASE/GALACTOKINASE"/>
    <property type="match status" value="1"/>
</dbReference>
<keyword evidence="3" id="KW-0547">Nucleotide-binding</keyword>
<dbReference type="InterPro" id="IPR014721">
    <property type="entry name" value="Ribsml_uS5_D2-typ_fold_subgr"/>
</dbReference>
<dbReference type="PRINTS" id="PR00959">
    <property type="entry name" value="MEVGALKINASE"/>
</dbReference>
<dbReference type="PRINTS" id="PR00473">
    <property type="entry name" value="GALCTOKINASE"/>
</dbReference>
<organism evidence="9 10">
    <name type="scientific">Cinara cedri</name>
    <dbReference type="NCBI Taxonomy" id="506608"/>
    <lineage>
        <taxon>Eukaryota</taxon>
        <taxon>Metazoa</taxon>
        <taxon>Ecdysozoa</taxon>
        <taxon>Arthropoda</taxon>
        <taxon>Hexapoda</taxon>
        <taxon>Insecta</taxon>
        <taxon>Pterygota</taxon>
        <taxon>Neoptera</taxon>
        <taxon>Paraneoptera</taxon>
        <taxon>Hemiptera</taxon>
        <taxon>Sternorrhyncha</taxon>
        <taxon>Aphidomorpha</taxon>
        <taxon>Aphidoidea</taxon>
        <taxon>Aphididae</taxon>
        <taxon>Lachninae</taxon>
        <taxon>Cinara</taxon>
    </lineage>
</organism>
<dbReference type="InterPro" id="IPR020568">
    <property type="entry name" value="Ribosomal_Su5_D2-typ_SF"/>
</dbReference>
<feature type="domain" description="Galactokinase N-terminal" evidence="8">
    <location>
        <begin position="223"/>
        <end position="272"/>
    </location>
</feature>
<dbReference type="InterPro" id="IPR000705">
    <property type="entry name" value="Galactokinase"/>
</dbReference>
<dbReference type="Proteomes" id="UP000325440">
    <property type="component" value="Unassembled WGS sequence"/>
</dbReference>
<name>A0A5E4MLB2_9HEMI</name>
<dbReference type="NCBIfam" id="TIGR00131">
    <property type="entry name" value="gal_kin"/>
    <property type="match status" value="1"/>
</dbReference>
<dbReference type="SUPFAM" id="SSF54211">
    <property type="entry name" value="Ribosomal protein S5 domain 2-like"/>
    <property type="match status" value="1"/>
</dbReference>
<keyword evidence="10" id="KW-1185">Reference proteome</keyword>
<dbReference type="GO" id="GO:0005524">
    <property type="term" value="F:ATP binding"/>
    <property type="evidence" value="ECO:0007669"/>
    <property type="project" value="UniProtKB-KW"/>
</dbReference>
<keyword evidence="4 9" id="KW-0418">Kinase</keyword>
<dbReference type="InterPro" id="IPR006204">
    <property type="entry name" value="GHMP_kinase_N_dom"/>
</dbReference>
<protein>
    <submittedName>
        <fullName evidence="9">Galactokinase,GHMP kinase, ATP-binding, conserved site,Galactokinase galactose-binding</fullName>
    </submittedName>
</protein>
<evidence type="ECO:0000256" key="3">
    <source>
        <dbReference type="ARBA" id="ARBA00022741"/>
    </source>
</evidence>
<dbReference type="AlphaFoldDB" id="A0A5E4MLB2"/>
<dbReference type="InterPro" id="IPR019539">
    <property type="entry name" value="GalKase_N"/>
</dbReference>
<evidence type="ECO:0000313" key="10">
    <source>
        <dbReference type="Proteomes" id="UP000325440"/>
    </source>
</evidence>
<dbReference type="InterPro" id="IPR019741">
    <property type="entry name" value="Galactokinase_CS"/>
</dbReference>
<dbReference type="GO" id="GO:0005829">
    <property type="term" value="C:cytosol"/>
    <property type="evidence" value="ECO:0007669"/>
    <property type="project" value="TreeGrafter"/>
</dbReference>
<keyword evidence="2" id="KW-0808">Transferase</keyword>
<dbReference type="InterPro" id="IPR036554">
    <property type="entry name" value="GHMP_kinase_C_sf"/>
</dbReference>